<accession>A0A6J5KW90</accession>
<evidence type="ECO:0000313" key="2">
    <source>
        <dbReference type="EMBL" id="CAB4125316.1"/>
    </source>
</evidence>
<proteinExistence type="predicted"/>
<dbReference type="Gene3D" id="3.90.550.20">
    <property type="match status" value="1"/>
</dbReference>
<dbReference type="PANTHER" id="PTHR46830:SF1">
    <property type="entry name" value="ALPHA-1,4-N-ACETYLGLUCOSAMINYLTRANSFERASE"/>
    <property type="match status" value="1"/>
</dbReference>
<dbReference type="EMBL" id="LR798231">
    <property type="protein sequence ID" value="CAB5208552.1"/>
    <property type="molecule type" value="Genomic_DNA"/>
</dbReference>
<dbReference type="EMBL" id="LR796187">
    <property type="protein sequence ID" value="CAB4125316.1"/>
    <property type="molecule type" value="Genomic_DNA"/>
</dbReference>
<dbReference type="InterPro" id="IPR001173">
    <property type="entry name" value="Glyco_trans_2-like"/>
</dbReference>
<gene>
    <name evidence="3" type="ORF">UFOVP181_67</name>
    <name evidence="2" type="ORF">UFOVP57_95</name>
</gene>
<feature type="domain" description="Glycosyltransferase 2-like" evidence="1">
    <location>
        <begin position="255"/>
        <end position="374"/>
    </location>
</feature>
<protein>
    <submittedName>
        <fullName evidence="2">Glycosyltransferase, DXD sugar-binding motif</fullName>
    </submittedName>
</protein>
<organism evidence="2">
    <name type="scientific">uncultured Caudovirales phage</name>
    <dbReference type="NCBI Taxonomy" id="2100421"/>
    <lineage>
        <taxon>Viruses</taxon>
        <taxon>Duplodnaviria</taxon>
        <taxon>Heunggongvirae</taxon>
        <taxon>Uroviricota</taxon>
        <taxon>Caudoviricetes</taxon>
        <taxon>Peduoviridae</taxon>
        <taxon>Maltschvirus</taxon>
        <taxon>Maltschvirus maltsch</taxon>
    </lineage>
</organism>
<evidence type="ECO:0000259" key="1">
    <source>
        <dbReference type="Pfam" id="PF00535"/>
    </source>
</evidence>
<name>A0A6J5KW90_9CAUD</name>
<dbReference type="Pfam" id="PF04488">
    <property type="entry name" value="Gly_transf_sug"/>
    <property type="match status" value="1"/>
</dbReference>
<dbReference type="InterPro" id="IPR029044">
    <property type="entry name" value="Nucleotide-diphossugar_trans"/>
</dbReference>
<dbReference type="PANTHER" id="PTHR46830">
    <property type="entry name" value="TRANSFERASE, PUTATIVE-RELATED"/>
    <property type="match status" value="1"/>
</dbReference>
<dbReference type="SUPFAM" id="SSF53448">
    <property type="entry name" value="Nucleotide-diphospho-sugar transferases"/>
    <property type="match status" value="2"/>
</dbReference>
<dbReference type="InterPro" id="IPR011990">
    <property type="entry name" value="TPR-like_helical_dom_sf"/>
</dbReference>
<dbReference type="GO" id="GO:0016740">
    <property type="term" value="F:transferase activity"/>
    <property type="evidence" value="ECO:0007669"/>
    <property type="project" value="UniProtKB-KW"/>
</dbReference>
<dbReference type="Gene3D" id="3.90.550.10">
    <property type="entry name" value="Spore Coat Polysaccharide Biosynthesis Protein SpsA, Chain A"/>
    <property type="match status" value="1"/>
</dbReference>
<evidence type="ECO:0000313" key="3">
    <source>
        <dbReference type="EMBL" id="CAB5208552.1"/>
    </source>
</evidence>
<keyword evidence="2" id="KW-0808">Transferase</keyword>
<sequence length="595" mass="68731">MIPNNIHFIFFGFTELSFLHYMAIKSAIDVHKPDNTFIYYNTEPVGNPLWDELKTLVTLVYVEPPTEFNGVALTSYQYKADILRLQILIEQGGIYLDIDAVSLKPFGELLNNSCVMGFESGGDTLDTAESITNAVILCEPNHPFMIEWLRQTGENLKDKNWAYHAVNLPLEMLRTNAYDVHLEPMSSFMPFGWKDKWVFGKEGVERLANSYTMHLWETIWKDELAMINADYLATSDSVFAQVTKAYARKLKIAVYTICKNEEQFVGRWSASNQDADYRLVCDTGSTDGTVPALAKHNIDCVPITVSPWRFDVARNTALNLLPADIDICIWQDLDEELLPGWRAELERHWQPGTTIANHRYRYNDGPWQWHSKVHARHNCRWTGAVHETLSWTVPEQAVWASEMYLDEHQDTTKSRSSYLNLLLKKIEEGDRNWRTYYFLANDYQTIGDTTNSIKYRTLSYDACGDGSILQSYVARNIARQYADIKDVEQAEKWFKISVGHSLERESYFSYAEFLYNQQRWDECYITAKKCVSIADQRDGFTYDSTAWGYLPYDYAAIAAYNIGLKQQALDYGKQALELNPTDARLKTNLEFYEQS</sequence>
<dbReference type="Gene3D" id="1.25.40.10">
    <property type="entry name" value="Tetratricopeptide repeat domain"/>
    <property type="match status" value="1"/>
</dbReference>
<reference evidence="2" key="1">
    <citation type="submission" date="2020-04" db="EMBL/GenBank/DDBJ databases">
        <authorList>
            <person name="Chiriac C."/>
            <person name="Salcher M."/>
            <person name="Ghai R."/>
            <person name="Kavagutti S V."/>
        </authorList>
    </citation>
    <scope>NUCLEOTIDE SEQUENCE</scope>
</reference>
<dbReference type="Pfam" id="PF00535">
    <property type="entry name" value="Glycos_transf_2"/>
    <property type="match status" value="1"/>
</dbReference>
<dbReference type="InterPro" id="IPR007577">
    <property type="entry name" value="GlycoTrfase_DXD_sugar-bd_CS"/>
</dbReference>
<dbReference type="SUPFAM" id="SSF81901">
    <property type="entry name" value="HCP-like"/>
    <property type="match status" value="1"/>
</dbReference>